<proteinExistence type="predicted"/>
<dbReference type="Pfam" id="PF13699">
    <property type="entry name" value="eCIS_core"/>
    <property type="match status" value="1"/>
</dbReference>
<reference evidence="3 4" key="1">
    <citation type="submission" date="2016-10" db="EMBL/GenBank/DDBJ databases">
        <authorList>
            <person name="de Groot N.N."/>
        </authorList>
    </citation>
    <scope>NUCLEOTIDE SEQUENCE [LARGE SCALE GENOMIC DNA]</scope>
    <source>
        <strain evidence="3 4">DSM 29316</strain>
    </source>
</reference>
<organism evidence="3 4">
    <name type="scientific">Poseidonocella pacifica</name>
    <dbReference type="NCBI Taxonomy" id="871651"/>
    <lineage>
        <taxon>Bacteria</taxon>
        <taxon>Pseudomonadati</taxon>
        <taxon>Pseudomonadota</taxon>
        <taxon>Alphaproteobacteria</taxon>
        <taxon>Rhodobacterales</taxon>
        <taxon>Roseobacteraceae</taxon>
        <taxon>Poseidonocella</taxon>
    </lineage>
</organism>
<evidence type="ECO:0000259" key="2">
    <source>
        <dbReference type="Pfam" id="PF13699"/>
    </source>
</evidence>
<accession>A0A1I0VQJ6</accession>
<feature type="region of interest" description="Disordered" evidence="1">
    <location>
        <begin position="1"/>
        <end position="34"/>
    </location>
</feature>
<keyword evidence="4" id="KW-1185">Reference proteome</keyword>
<gene>
    <name evidence="3" type="ORF">SAMN05421688_0849</name>
</gene>
<protein>
    <recommendedName>
        <fullName evidence="2">eCIS core domain-containing protein</fullName>
    </recommendedName>
</protein>
<evidence type="ECO:0000313" key="3">
    <source>
        <dbReference type="EMBL" id="SFA78317.1"/>
    </source>
</evidence>
<name>A0A1I0VQJ6_9RHOB</name>
<evidence type="ECO:0000313" key="4">
    <source>
        <dbReference type="Proteomes" id="UP000198796"/>
    </source>
</evidence>
<dbReference type="EMBL" id="FOJU01000001">
    <property type="protein sequence ID" value="SFA78317.1"/>
    <property type="molecule type" value="Genomic_DNA"/>
</dbReference>
<dbReference type="InterPro" id="IPR025295">
    <property type="entry name" value="eCIS_core_dom"/>
</dbReference>
<dbReference type="Proteomes" id="UP000198796">
    <property type="component" value="Unassembled WGS sequence"/>
</dbReference>
<sequence>MLSDHKPGTARRGSAPMRSAQTQGAPARPAPVSQGRCACGGGCPACQGNALTAAETAAHREPRRGGALPAPVRDTAGEPGRPLEAGPRALFEARHGRDLGHLRVHNDGPAAASAAAVGARAWSSGMHIAFAEGAYRPDTPAGQSLLAHEIAHTTEGPTGAPGLRKDDAPADTPIAANAMVGLPAGSEIVITHSMNETILNIVRSQAPEVAGALSAVSDKRATVVTADASTVEIRFAAPATLPGSGGQAATTIRDLTLRLARTDAGTFDFEISGQIGEDARTLHVERGLSVEARDGAFVLSEGSSPHLRLTPAGSATGQAQIEAFTAPYLAGQPALVRSFAPETVGLRLEGLAPASEGTGDVEQAAQRAINRAASQRRAPRSTFTLGGGIAGRFAGQSVSPMIAATYRYAFTPTELGSLVQVPLQFDLMYVPTTSVIGALSSGIGGSLSSLDVPINVRLTGGLGAGSIDAGPDPAAPDGGRLRDTVLGPTIGLGIGYESGWFRIEVRGDVLFNLLPGPAPTVLPTGTLGLGGSF</sequence>
<dbReference type="AlphaFoldDB" id="A0A1I0VQJ6"/>
<dbReference type="STRING" id="871651.SAMN05421688_0849"/>
<feature type="domain" description="eCIS core" evidence="2">
    <location>
        <begin position="82"/>
        <end position="154"/>
    </location>
</feature>
<feature type="region of interest" description="Disordered" evidence="1">
    <location>
        <begin position="57"/>
        <end position="84"/>
    </location>
</feature>
<evidence type="ECO:0000256" key="1">
    <source>
        <dbReference type="SAM" id="MobiDB-lite"/>
    </source>
</evidence>